<dbReference type="InterPro" id="IPR000276">
    <property type="entry name" value="GPCR_Rhodpsn"/>
</dbReference>
<evidence type="ECO:0000256" key="6">
    <source>
        <dbReference type="ARBA" id="ARBA00023136"/>
    </source>
</evidence>
<comment type="subcellular location">
    <subcellularLocation>
        <location evidence="1">Cell membrane</location>
        <topology evidence="1">Multi-pass membrane protein</topology>
    </subcellularLocation>
</comment>
<gene>
    <name evidence="11" type="ORF">NEMVEDRAFT_v1g96957</name>
</gene>
<keyword evidence="4 9" id="KW-1133">Transmembrane helix</keyword>
<dbReference type="GO" id="GO:0071482">
    <property type="term" value="P:cellular response to light stimulus"/>
    <property type="evidence" value="ECO:0000318"/>
    <property type="project" value="GO_Central"/>
</dbReference>
<keyword evidence="8" id="KW-0807">Transducer</keyword>
<dbReference type="HOGENOM" id="CLU_009579_6_1_1"/>
<dbReference type="InParanoid" id="A7RXE1"/>
<dbReference type="EMBL" id="DS469550">
    <property type="protein sequence ID" value="EDO43759.1"/>
    <property type="molecule type" value="Genomic_DNA"/>
</dbReference>
<dbReference type="OMA" id="TAIKREW"/>
<feature type="transmembrane region" description="Helical" evidence="9">
    <location>
        <begin position="106"/>
        <end position="128"/>
    </location>
</feature>
<evidence type="ECO:0000256" key="2">
    <source>
        <dbReference type="ARBA" id="ARBA00022475"/>
    </source>
</evidence>
<dbReference type="SUPFAM" id="SSF81321">
    <property type="entry name" value="Family A G protein-coupled receptor-like"/>
    <property type="match status" value="1"/>
</dbReference>
<evidence type="ECO:0000256" key="3">
    <source>
        <dbReference type="ARBA" id="ARBA00022692"/>
    </source>
</evidence>
<feature type="transmembrane region" description="Helical" evidence="9">
    <location>
        <begin position="152"/>
        <end position="178"/>
    </location>
</feature>
<dbReference type="InterPro" id="IPR017452">
    <property type="entry name" value="GPCR_Rhodpsn_7TM"/>
</dbReference>
<feature type="transmembrane region" description="Helical" evidence="9">
    <location>
        <begin position="206"/>
        <end position="233"/>
    </location>
</feature>
<evidence type="ECO:0000256" key="9">
    <source>
        <dbReference type="SAM" id="Phobius"/>
    </source>
</evidence>
<dbReference type="PANTHER" id="PTHR22752">
    <property type="entry name" value="G PROTEIN-COUPLED RECEPTOR"/>
    <property type="match status" value="1"/>
</dbReference>
<dbReference type="GO" id="GO:0007602">
    <property type="term" value="P:phototransduction"/>
    <property type="evidence" value="ECO:0000318"/>
    <property type="project" value="GO_Central"/>
</dbReference>
<keyword evidence="3 9" id="KW-0812">Transmembrane</keyword>
<dbReference type="GO" id="GO:0007186">
    <property type="term" value="P:G protein-coupled receptor signaling pathway"/>
    <property type="evidence" value="ECO:0000318"/>
    <property type="project" value="GO_Central"/>
</dbReference>
<feature type="non-terminal residue" evidence="11">
    <location>
        <position position="234"/>
    </location>
</feature>
<keyword evidence="12" id="KW-1185">Reference proteome</keyword>
<dbReference type="eggNOG" id="KOG3656">
    <property type="taxonomic scope" value="Eukaryota"/>
</dbReference>
<proteinExistence type="predicted"/>
<evidence type="ECO:0000256" key="7">
    <source>
        <dbReference type="ARBA" id="ARBA00023170"/>
    </source>
</evidence>
<evidence type="ECO:0000256" key="8">
    <source>
        <dbReference type="ARBA" id="ARBA00023224"/>
    </source>
</evidence>
<dbReference type="PRINTS" id="PR00237">
    <property type="entry name" value="GPCRRHODOPSN"/>
</dbReference>
<evidence type="ECO:0000256" key="5">
    <source>
        <dbReference type="ARBA" id="ARBA00023040"/>
    </source>
</evidence>
<sequence length="234" mass="26633">MLLTIIGNLMVCYVVLSNKRLWTEMNMFLVNLAFGDLAVGLICMVFPLITAIKREWIFGRGILCQLNACCNSVLFCSTIFTHTVISIDRYIVIVHPMKKIMTRKKAALMIVGVWVFSVFIVLGPVFGWGRMEYNASTLQCGFGFPRDKMASMYIVIVAIIAFIIPLLIMTYTYIRIYISVLEHTRRMSETATAMQQQAVFSAQKRIVFTFFIALLAFFACWAPFFSFIAFAVVV</sequence>
<keyword evidence="7" id="KW-0675">Receptor</keyword>
<feature type="domain" description="G-protein coupled receptors family 1 profile" evidence="10">
    <location>
        <begin position="7"/>
        <end position="234"/>
    </location>
</feature>
<dbReference type="GO" id="GO:0008020">
    <property type="term" value="F:G protein-coupled photoreceptor activity"/>
    <property type="evidence" value="ECO:0000318"/>
    <property type="project" value="GO_Central"/>
</dbReference>
<evidence type="ECO:0000313" key="11">
    <source>
        <dbReference type="EMBL" id="EDO43759.1"/>
    </source>
</evidence>
<dbReference type="CDD" id="cd00637">
    <property type="entry name" value="7tm_classA_rhodopsin-like"/>
    <property type="match status" value="1"/>
</dbReference>
<evidence type="ECO:0000256" key="4">
    <source>
        <dbReference type="ARBA" id="ARBA00022989"/>
    </source>
</evidence>
<dbReference type="Pfam" id="PF00001">
    <property type="entry name" value="7tm_1"/>
    <property type="match status" value="1"/>
</dbReference>
<protein>
    <recommendedName>
        <fullName evidence="10">G-protein coupled receptors family 1 profile domain-containing protein</fullName>
    </recommendedName>
</protein>
<evidence type="ECO:0000259" key="10">
    <source>
        <dbReference type="PROSITE" id="PS50262"/>
    </source>
</evidence>
<keyword evidence="2" id="KW-1003">Cell membrane</keyword>
<dbReference type="Proteomes" id="UP000001593">
    <property type="component" value="Unassembled WGS sequence"/>
</dbReference>
<name>A7RXE1_NEMVE</name>
<reference evidence="11 12" key="1">
    <citation type="journal article" date="2007" name="Science">
        <title>Sea anemone genome reveals ancestral eumetazoan gene repertoire and genomic organization.</title>
        <authorList>
            <person name="Putnam N.H."/>
            <person name="Srivastava M."/>
            <person name="Hellsten U."/>
            <person name="Dirks B."/>
            <person name="Chapman J."/>
            <person name="Salamov A."/>
            <person name="Terry A."/>
            <person name="Shapiro H."/>
            <person name="Lindquist E."/>
            <person name="Kapitonov V.V."/>
            <person name="Jurka J."/>
            <person name="Genikhovich G."/>
            <person name="Grigoriev I.V."/>
            <person name="Lucas S.M."/>
            <person name="Steele R.E."/>
            <person name="Finnerty J.R."/>
            <person name="Technau U."/>
            <person name="Martindale M.Q."/>
            <person name="Rokhsar D.S."/>
        </authorList>
    </citation>
    <scope>NUCLEOTIDE SEQUENCE [LARGE SCALE GENOMIC DNA]</scope>
    <source>
        <strain evidence="12">CH2 X CH6</strain>
    </source>
</reference>
<dbReference type="Gene3D" id="1.20.1070.10">
    <property type="entry name" value="Rhodopsin 7-helix transmembrane proteins"/>
    <property type="match status" value="1"/>
</dbReference>
<evidence type="ECO:0000256" key="1">
    <source>
        <dbReference type="ARBA" id="ARBA00004651"/>
    </source>
</evidence>
<evidence type="ECO:0000313" key="12">
    <source>
        <dbReference type="Proteomes" id="UP000001593"/>
    </source>
</evidence>
<keyword evidence="5" id="KW-0297">G-protein coupled receptor</keyword>
<dbReference type="PhylomeDB" id="A7RXE1"/>
<keyword evidence="6 9" id="KW-0472">Membrane</keyword>
<accession>A7RXE1</accession>
<dbReference type="AlphaFoldDB" id="A7RXE1"/>
<dbReference type="PROSITE" id="PS50262">
    <property type="entry name" value="G_PROTEIN_RECEP_F1_2"/>
    <property type="match status" value="1"/>
</dbReference>
<dbReference type="STRING" id="45351.A7RXE1"/>
<dbReference type="GO" id="GO:0005886">
    <property type="term" value="C:plasma membrane"/>
    <property type="evidence" value="ECO:0000318"/>
    <property type="project" value="GO_Central"/>
</dbReference>
<organism evidence="11 12">
    <name type="scientific">Nematostella vectensis</name>
    <name type="common">Starlet sea anemone</name>
    <dbReference type="NCBI Taxonomy" id="45351"/>
    <lineage>
        <taxon>Eukaryota</taxon>
        <taxon>Metazoa</taxon>
        <taxon>Cnidaria</taxon>
        <taxon>Anthozoa</taxon>
        <taxon>Hexacorallia</taxon>
        <taxon>Actiniaria</taxon>
        <taxon>Edwardsiidae</taxon>
        <taxon>Nematostella</taxon>
    </lineage>
</organism>
<feature type="transmembrane region" description="Helical" evidence="9">
    <location>
        <begin position="28"/>
        <end position="52"/>
    </location>
</feature>